<dbReference type="Proteomes" id="UP000683925">
    <property type="component" value="Unassembled WGS sequence"/>
</dbReference>
<gene>
    <name evidence="2" type="ORF">POCTA_138.1.T0530082</name>
</gene>
<dbReference type="EMBL" id="CAJJDP010000053">
    <property type="protein sequence ID" value="CAD8169188.1"/>
    <property type="molecule type" value="Genomic_DNA"/>
</dbReference>
<feature type="compositionally biased region" description="Polar residues" evidence="1">
    <location>
        <begin position="76"/>
        <end position="85"/>
    </location>
</feature>
<evidence type="ECO:0000313" key="3">
    <source>
        <dbReference type="Proteomes" id="UP000683925"/>
    </source>
</evidence>
<evidence type="ECO:0000256" key="1">
    <source>
        <dbReference type="SAM" id="MobiDB-lite"/>
    </source>
</evidence>
<keyword evidence="3" id="KW-1185">Reference proteome</keyword>
<dbReference type="OMA" id="FKTIPHA"/>
<comment type="caution">
    <text evidence="2">The sequence shown here is derived from an EMBL/GenBank/DDBJ whole genome shotgun (WGS) entry which is preliminary data.</text>
</comment>
<feature type="region of interest" description="Disordered" evidence="1">
    <location>
        <begin position="61"/>
        <end position="92"/>
    </location>
</feature>
<organism evidence="2 3">
    <name type="scientific">Paramecium octaurelia</name>
    <dbReference type="NCBI Taxonomy" id="43137"/>
    <lineage>
        <taxon>Eukaryota</taxon>
        <taxon>Sar</taxon>
        <taxon>Alveolata</taxon>
        <taxon>Ciliophora</taxon>
        <taxon>Intramacronucleata</taxon>
        <taxon>Oligohymenophorea</taxon>
        <taxon>Peniculida</taxon>
        <taxon>Parameciidae</taxon>
        <taxon>Paramecium</taxon>
    </lineage>
</organism>
<sequence>MLDQTLNLTFKDEHNGGLVRLYHFKTIPHALVSNKFEHIKQYFHMHSPVLVSEREDENEFTCNNEDEEITGRTRSKTQGTKNTMKPNKHHDLTEQLDLAIKPKGLLKNRNNKETQSQKKVSFSIPSHCTLEYRQIVQTAINKYQVKQKQ</sequence>
<name>A0A8S1UVR3_PAROT</name>
<dbReference type="AlphaFoldDB" id="A0A8S1UVR3"/>
<proteinExistence type="predicted"/>
<evidence type="ECO:0000313" key="2">
    <source>
        <dbReference type="EMBL" id="CAD8169188.1"/>
    </source>
</evidence>
<dbReference type="OrthoDB" id="286606at2759"/>
<protein>
    <submittedName>
        <fullName evidence="2">Uncharacterized protein</fullName>
    </submittedName>
</protein>
<reference evidence="2" key="1">
    <citation type="submission" date="2021-01" db="EMBL/GenBank/DDBJ databases">
        <authorList>
            <consortium name="Genoscope - CEA"/>
            <person name="William W."/>
        </authorList>
    </citation>
    <scope>NUCLEOTIDE SEQUENCE</scope>
</reference>
<accession>A0A8S1UVR3</accession>